<name>A0A5C3QV53_9AGAR</name>
<evidence type="ECO:0000259" key="2">
    <source>
        <dbReference type="Pfam" id="PF01266"/>
    </source>
</evidence>
<dbReference type="PANTHER" id="PTHR13847">
    <property type="entry name" value="SARCOSINE DEHYDROGENASE-RELATED"/>
    <property type="match status" value="1"/>
</dbReference>
<dbReference type="EMBL" id="ML178823">
    <property type="protein sequence ID" value="TFL02204.1"/>
    <property type="molecule type" value="Genomic_DNA"/>
</dbReference>
<keyword evidence="4" id="KW-1185">Reference proteome</keyword>
<dbReference type="InterPro" id="IPR036188">
    <property type="entry name" value="FAD/NAD-bd_sf"/>
</dbReference>
<dbReference type="Proteomes" id="UP000305067">
    <property type="component" value="Unassembled WGS sequence"/>
</dbReference>
<dbReference type="Gene3D" id="3.50.50.60">
    <property type="entry name" value="FAD/NAD(P)-binding domain"/>
    <property type="match status" value="1"/>
</dbReference>
<feature type="domain" description="FAD dependent oxidoreductase" evidence="2">
    <location>
        <begin position="64"/>
        <end position="488"/>
    </location>
</feature>
<evidence type="ECO:0000313" key="3">
    <source>
        <dbReference type="EMBL" id="TFL02204.1"/>
    </source>
</evidence>
<dbReference type="AlphaFoldDB" id="A0A5C3QV53"/>
<sequence>MSTPLSVPLDQLIRTEAAFLNLPTPGPASLPVPNPTKSYWLDSEEGVNPLRSHGSDGPLIQDADICIIGSGITGVSAAWHLAKTLERSSAGREKPLDVVILEARDFCSGATGRNGGHLTARSFLEFSHVEKVWGTDEALRSAKIEDYTAASITNFLKDQDLVDYADLVEGGHIALFFTPEEEAAARQDYEAAKKAGLEIPQAGWISADEMNKTYGTAYPGVLTPGSNLWPSKFVTKLFLASSSSPSINLTLHTRTPVTSIAPSPSPSSSSSPLSTRRHTLQTPRGPITCTSIIHATNAYASHLLPQMAGPTGIIPTRGQVAALRAAAPLKEITKRAWYGNLGFEYWFPRPIKKESKLVDNGDVQHTLSTNTTTNEKKDKEEYPLIILGGGREAETPDFGNYVTDDSVVGEKAGKALRGFLPGVYPGKYEEGRGVEMEWTGIMGFTKIGDPFVGPVKPFKESNEGQFIAAGYHGHGMPRAFACAEAIAQILLHELNGGKFEDWEKPEWLPERYLTRFER</sequence>
<dbReference type="OrthoDB" id="429143at2759"/>
<reference evidence="3 4" key="1">
    <citation type="journal article" date="2019" name="Nat. Ecol. Evol.">
        <title>Megaphylogeny resolves global patterns of mushroom evolution.</title>
        <authorList>
            <person name="Varga T."/>
            <person name="Krizsan K."/>
            <person name="Foldi C."/>
            <person name="Dima B."/>
            <person name="Sanchez-Garcia M."/>
            <person name="Sanchez-Ramirez S."/>
            <person name="Szollosi G.J."/>
            <person name="Szarkandi J.G."/>
            <person name="Papp V."/>
            <person name="Albert L."/>
            <person name="Andreopoulos W."/>
            <person name="Angelini C."/>
            <person name="Antonin V."/>
            <person name="Barry K.W."/>
            <person name="Bougher N.L."/>
            <person name="Buchanan P."/>
            <person name="Buyck B."/>
            <person name="Bense V."/>
            <person name="Catcheside P."/>
            <person name="Chovatia M."/>
            <person name="Cooper J."/>
            <person name="Damon W."/>
            <person name="Desjardin D."/>
            <person name="Finy P."/>
            <person name="Geml J."/>
            <person name="Haridas S."/>
            <person name="Hughes K."/>
            <person name="Justo A."/>
            <person name="Karasinski D."/>
            <person name="Kautmanova I."/>
            <person name="Kiss B."/>
            <person name="Kocsube S."/>
            <person name="Kotiranta H."/>
            <person name="LaButti K.M."/>
            <person name="Lechner B.E."/>
            <person name="Liimatainen K."/>
            <person name="Lipzen A."/>
            <person name="Lukacs Z."/>
            <person name="Mihaltcheva S."/>
            <person name="Morgado L.N."/>
            <person name="Niskanen T."/>
            <person name="Noordeloos M.E."/>
            <person name="Ohm R.A."/>
            <person name="Ortiz-Santana B."/>
            <person name="Ovrebo C."/>
            <person name="Racz N."/>
            <person name="Riley R."/>
            <person name="Savchenko A."/>
            <person name="Shiryaev A."/>
            <person name="Soop K."/>
            <person name="Spirin V."/>
            <person name="Szebenyi C."/>
            <person name="Tomsovsky M."/>
            <person name="Tulloss R.E."/>
            <person name="Uehling J."/>
            <person name="Grigoriev I.V."/>
            <person name="Vagvolgyi C."/>
            <person name="Papp T."/>
            <person name="Martin F.M."/>
            <person name="Miettinen O."/>
            <person name="Hibbett D.S."/>
            <person name="Nagy L.G."/>
        </authorList>
    </citation>
    <scope>NUCLEOTIDE SEQUENCE [LARGE SCALE GENOMIC DNA]</scope>
    <source>
        <strain evidence="3 4">CBS 309.79</strain>
    </source>
</reference>
<dbReference type="STRING" id="1884261.A0A5C3QV53"/>
<dbReference type="GO" id="GO:0005737">
    <property type="term" value="C:cytoplasm"/>
    <property type="evidence" value="ECO:0007669"/>
    <property type="project" value="TreeGrafter"/>
</dbReference>
<dbReference type="PANTHER" id="PTHR13847:SF260">
    <property type="entry name" value="FAD DEPENDENT OXIDOREDUCTASE DOMAIN-CONTAINING PROTEIN"/>
    <property type="match status" value="1"/>
</dbReference>
<organism evidence="3 4">
    <name type="scientific">Pterulicium gracile</name>
    <dbReference type="NCBI Taxonomy" id="1884261"/>
    <lineage>
        <taxon>Eukaryota</taxon>
        <taxon>Fungi</taxon>
        <taxon>Dikarya</taxon>
        <taxon>Basidiomycota</taxon>
        <taxon>Agaricomycotina</taxon>
        <taxon>Agaricomycetes</taxon>
        <taxon>Agaricomycetidae</taxon>
        <taxon>Agaricales</taxon>
        <taxon>Pleurotineae</taxon>
        <taxon>Pterulaceae</taxon>
        <taxon>Pterulicium</taxon>
    </lineage>
</organism>
<gene>
    <name evidence="3" type="ORF">BDV98DRAFT_566878</name>
</gene>
<dbReference type="Pfam" id="PF01266">
    <property type="entry name" value="DAO"/>
    <property type="match status" value="1"/>
</dbReference>
<accession>A0A5C3QV53</accession>
<evidence type="ECO:0000256" key="1">
    <source>
        <dbReference type="SAM" id="MobiDB-lite"/>
    </source>
</evidence>
<evidence type="ECO:0000313" key="4">
    <source>
        <dbReference type="Proteomes" id="UP000305067"/>
    </source>
</evidence>
<protein>
    <submittedName>
        <fullName evidence="3">FAD dependent oxidoreductase</fullName>
    </submittedName>
</protein>
<dbReference type="InterPro" id="IPR006076">
    <property type="entry name" value="FAD-dep_OxRdtase"/>
</dbReference>
<dbReference type="SUPFAM" id="SSF51905">
    <property type="entry name" value="FAD/NAD(P)-binding domain"/>
    <property type="match status" value="1"/>
</dbReference>
<proteinExistence type="predicted"/>
<dbReference type="Gene3D" id="3.30.9.10">
    <property type="entry name" value="D-Amino Acid Oxidase, subunit A, domain 2"/>
    <property type="match status" value="1"/>
</dbReference>
<feature type="region of interest" description="Disordered" evidence="1">
    <location>
        <begin position="256"/>
        <end position="285"/>
    </location>
</feature>